<sequence length="152" mass="15430">MRSAYRVLAWLIALEVVVQAGAIAYAVFGLSTWIQGGGVLDKAAMESETTEFTGLGGFPLHGINGQMVIPALGLILLVVAFFARIAGGVRWAATVLGLIVLQVLLGLFAHDVTALGALHGATALALLACAVLAARRAGAPATTAAPAGERVA</sequence>
<protein>
    <submittedName>
        <fullName evidence="2">Uncharacterized protein</fullName>
    </submittedName>
</protein>
<feature type="transmembrane region" description="Helical" evidence="1">
    <location>
        <begin position="63"/>
        <end position="82"/>
    </location>
</feature>
<evidence type="ECO:0000313" key="2">
    <source>
        <dbReference type="EMBL" id="MEJ8278862.1"/>
    </source>
</evidence>
<comment type="caution">
    <text evidence="2">The sequence shown here is derived from an EMBL/GenBank/DDBJ whole genome shotgun (WGS) entry which is preliminary data.</text>
</comment>
<dbReference type="Proteomes" id="UP001364211">
    <property type="component" value="Unassembled WGS sequence"/>
</dbReference>
<dbReference type="EMBL" id="JBBJUP010000005">
    <property type="protein sequence ID" value="MEJ8278862.1"/>
    <property type="molecule type" value="Genomic_DNA"/>
</dbReference>
<proteinExistence type="predicted"/>
<name>A0ABU8T4H5_9PSEU</name>
<feature type="transmembrane region" description="Helical" evidence="1">
    <location>
        <begin position="114"/>
        <end position="134"/>
    </location>
</feature>
<dbReference type="RefSeq" id="WP_340287553.1">
    <property type="nucleotide sequence ID" value="NZ_JBBJUP010000005.1"/>
</dbReference>
<evidence type="ECO:0000313" key="3">
    <source>
        <dbReference type="Proteomes" id="UP001364211"/>
    </source>
</evidence>
<reference evidence="2 3" key="1">
    <citation type="submission" date="2024-03" db="EMBL/GenBank/DDBJ databases">
        <title>Draft genome sequence of Pseudonocardia sp. DW16-2.</title>
        <authorList>
            <person name="Duangmal K."/>
        </authorList>
    </citation>
    <scope>NUCLEOTIDE SEQUENCE [LARGE SCALE GENOMIC DNA]</scope>
    <source>
        <strain evidence="2 3">DW16-2</strain>
    </source>
</reference>
<evidence type="ECO:0000256" key="1">
    <source>
        <dbReference type="SAM" id="Phobius"/>
    </source>
</evidence>
<keyword evidence="3" id="KW-1185">Reference proteome</keyword>
<accession>A0ABU8T4H5</accession>
<keyword evidence="1" id="KW-0812">Transmembrane</keyword>
<organism evidence="2 3">
    <name type="scientific">Pseudonocardia spirodelae</name>
    <dbReference type="NCBI Taxonomy" id="3133431"/>
    <lineage>
        <taxon>Bacteria</taxon>
        <taxon>Bacillati</taxon>
        <taxon>Actinomycetota</taxon>
        <taxon>Actinomycetes</taxon>
        <taxon>Pseudonocardiales</taxon>
        <taxon>Pseudonocardiaceae</taxon>
        <taxon>Pseudonocardia</taxon>
    </lineage>
</organism>
<feature type="transmembrane region" description="Helical" evidence="1">
    <location>
        <begin position="89"/>
        <end position="108"/>
    </location>
</feature>
<gene>
    <name evidence="2" type="ORF">WJX68_07960</name>
</gene>
<keyword evidence="1" id="KW-0472">Membrane</keyword>
<feature type="transmembrane region" description="Helical" evidence="1">
    <location>
        <begin position="7"/>
        <end position="28"/>
    </location>
</feature>
<keyword evidence="1" id="KW-1133">Transmembrane helix</keyword>